<evidence type="ECO:0000256" key="1">
    <source>
        <dbReference type="SAM" id="Phobius"/>
    </source>
</evidence>
<keyword evidence="1" id="KW-1133">Transmembrane helix</keyword>
<keyword evidence="1" id="KW-0812">Transmembrane</keyword>
<protein>
    <submittedName>
        <fullName evidence="2">Uncharacterized protein</fullName>
    </submittedName>
</protein>
<evidence type="ECO:0000313" key="3">
    <source>
        <dbReference type="Proteomes" id="UP000245657"/>
    </source>
</evidence>
<organism evidence="2 3">
    <name type="scientific">Methanospirillum lacunae</name>
    <dbReference type="NCBI Taxonomy" id="668570"/>
    <lineage>
        <taxon>Archaea</taxon>
        <taxon>Methanobacteriati</taxon>
        <taxon>Methanobacteriota</taxon>
        <taxon>Stenosarchaea group</taxon>
        <taxon>Methanomicrobia</taxon>
        <taxon>Methanomicrobiales</taxon>
        <taxon>Methanospirillaceae</taxon>
        <taxon>Methanospirillum</taxon>
    </lineage>
</organism>
<keyword evidence="3" id="KW-1185">Reference proteome</keyword>
<dbReference type="AlphaFoldDB" id="A0A2V2N7N7"/>
<feature type="transmembrane region" description="Helical" evidence="1">
    <location>
        <begin position="70"/>
        <end position="89"/>
    </location>
</feature>
<name>A0A2V2N7N7_9EURY</name>
<feature type="transmembrane region" description="Helical" evidence="1">
    <location>
        <begin position="101"/>
        <end position="123"/>
    </location>
</feature>
<keyword evidence="1" id="KW-0472">Membrane</keyword>
<comment type="caution">
    <text evidence="2">The sequence shown here is derived from an EMBL/GenBank/DDBJ whole genome shotgun (WGS) entry which is preliminary data.</text>
</comment>
<accession>A0A2V2N7N7</accession>
<sequence>MYKKEFVIFCFLYFLCPLHFFIIGEGNGYGIQGFLFRYQITPQGNSFISIINEIRYVFSGLIDGKSGFSIIFWVFGSFLFSLAFFLFLYNYNLFTRKKFFLIFSLMVISGICLLLSCVIQYGIFFNGPAGVSILIGLPFLMYFAWIFFIGNNQCSA</sequence>
<gene>
    <name evidence="2" type="ORF">DK846_12005</name>
</gene>
<proteinExistence type="predicted"/>
<feature type="transmembrane region" description="Helical" evidence="1">
    <location>
        <begin position="7"/>
        <end position="24"/>
    </location>
</feature>
<dbReference type="Proteomes" id="UP000245657">
    <property type="component" value="Unassembled WGS sequence"/>
</dbReference>
<dbReference type="EMBL" id="QGMY01000008">
    <property type="protein sequence ID" value="PWR71571.1"/>
    <property type="molecule type" value="Genomic_DNA"/>
</dbReference>
<evidence type="ECO:0000313" key="2">
    <source>
        <dbReference type="EMBL" id="PWR71571.1"/>
    </source>
</evidence>
<reference evidence="2 3" key="1">
    <citation type="submission" date="2018-05" db="EMBL/GenBank/DDBJ databases">
        <title>Draft genome of Methanospirillum lacunae Ki8-1.</title>
        <authorList>
            <person name="Dueholm M.S."/>
            <person name="Nielsen P.H."/>
            <person name="Bakmann L.F."/>
            <person name="Otzen D.E."/>
        </authorList>
    </citation>
    <scope>NUCLEOTIDE SEQUENCE [LARGE SCALE GENOMIC DNA]</scope>
    <source>
        <strain evidence="2 3">Ki8-1</strain>
    </source>
</reference>
<feature type="transmembrane region" description="Helical" evidence="1">
    <location>
        <begin position="129"/>
        <end position="150"/>
    </location>
</feature>